<dbReference type="AlphaFoldDB" id="A0AAN7PL04"/>
<dbReference type="EMBL" id="JARPUR010000001">
    <property type="protein sequence ID" value="KAK4884951.1"/>
    <property type="molecule type" value="Genomic_DNA"/>
</dbReference>
<dbReference type="Proteomes" id="UP001353858">
    <property type="component" value="Unassembled WGS sequence"/>
</dbReference>
<evidence type="ECO:0000313" key="1">
    <source>
        <dbReference type="EMBL" id="KAK4884951.1"/>
    </source>
</evidence>
<name>A0AAN7PL04_9COLE</name>
<keyword evidence="2" id="KW-1185">Reference proteome</keyword>
<protein>
    <submittedName>
        <fullName evidence="1">Uncharacterized protein</fullName>
    </submittedName>
</protein>
<accession>A0AAN7PL04</accession>
<organism evidence="1 2">
    <name type="scientific">Aquatica leii</name>
    <dbReference type="NCBI Taxonomy" id="1421715"/>
    <lineage>
        <taxon>Eukaryota</taxon>
        <taxon>Metazoa</taxon>
        <taxon>Ecdysozoa</taxon>
        <taxon>Arthropoda</taxon>
        <taxon>Hexapoda</taxon>
        <taxon>Insecta</taxon>
        <taxon>Pterygota</taxon>
        <taxon>Neoptera</taxon>
        <taxon>Endopterygota</taxon>
        <taxon>Coleoptera</taxon>
        <taxon>Polyphaga</taxon>
        <taxon>Elateriformia</taxon>
        <taxon>Elateroidea</taxon>
        <taxon>Lampyridae</taxon>
        <taxon>Luciolinae</taxon>
        <taxon>Aquatica</taxon>
    </lineage>
</organism>
<sequence length="193" mass="22463">MEDENINLIISLYGQNDWKKILKLNEKSKTPLSTRLLWVWPTKKNLKFMQEVLIKNQVNGVISIGCGTGLFEWLLHKYTNLPVIGYEVNKEWWTSKYSMPQFIQVQFLNMPPKSEYLSEDYALLFCYFNNGPAFQEYIDVYTGSLIFIIGPGKGRGTHTNPDPFKPNIKENWKLCTYEEVGDTKDVIAVYCKI</sequence>
<comment type="caution">
    <text evidence="1">The sequence shown here is derived from an EMBL/GenBank/DDBJ whole genome shotgun (WGS) entry which is preliminary data.</text>
</comment>
<reference evidence="2" key="1">
    <citation type="submission" date="2023-01" db="EMBL/GenBank/DDBJ databases">
        <title>Key to firefly adult light organ development and bioluminescence: homeobox transcription factors regulate luciferase expression and transportation to peroxisome.</title>
        <authorList>
            <person name="Fu X."/>
        </authorList>
    </citation>
    <scope>NUCLEOTIDE SEQUENCE [LARGE SCALE GENOMIC DNA]</scope>
</reference>
<evidence type="ECO:0000313" key="2">
    <source>
        <dbReference type="Proteomes" id="UP001353858"/>
    </source>
</evidence>
<gene>
    <name evidence="1" type="ORF">RN001_001222</name>
</gene>
<proteinExistence type="predicted"/>